<dbReference type="STRING" id="401053.AciPR4_1824"/>
<evidence type="ECO:0000256" key="6">
    <source>
        <dbReference type="ARBA" id="ARBA00023136"/>
    </source>
</evidence>
<comment type="similarity">
    <text evidence="2">Belongs to the FliQ/MopD/SpaQ family.</text>
</comment>
<keyword evidence="4 7" id="KW-0812">Transmembrane</keyword>
<dbReference type="HOGENOM" id="CLU_164516_0_1_0"/>
<dbReference type="EMBL" id="CP002467">
    <property type="protein sequence ID" value="ADV82630.1"/>
    <property type="molecule type" value="Genomic_DNA"/>
</dbReference>
<evidence type="ECO:0000256" key="3">
    <source>
        <dbReference type="ARBA" id="ARBA00022475"/>
    </source>
</evidence>
<evidence type="ECO:0000313" key="9">
    <source>
        <dbReference type="Proteomes" id="UP000006844"/>
    </source>
</evidence>
<keyword evidence="6 7" id="KW-0472">Membrane</keyword>
<name>E8V502_TERSS</name>
<comment type="subcellular location">
    <subcellularLocation>
        <location evidence="1">Cell membrane</location>
        <topology evidence="1">Multi-pass membrane protein</topology>
    </subcellularLocation>
</comment>
<accession>E8V502</accession>
<protein>
    <submittedName>
        <fullName evidence="8">Export protein FliQ family 3</fullName>
    </submittedName>
</protein>
<evidence type="ECO:0000256" key="5">
    <source>
        <dbReference type="ARBA" id="ARBA00022989"/>
    </source>
</evidence>
<dbReference type="eggNOG" id="COG1987">
    <property type="taxonomic scope" value="Bacteria"/>
</dbReference>
<dbReference type="OrthoDB" id="9806440at2"/>
<dbReference type="PANTHER" id="PTHR34040">
    <property type="entry name" value="FLAGELLAR BIOSYNTHETIC PROTEIN FLIQ"/>
    <property type="match status" value="1"/>
</dbReference>
<organism evidence="8 9">
    <name type="scientific">Terriglobus saanensis (strain ATCC BAA-1853 / DSM 23119 / SP1PR4)</name>
    <dbReference type="NCBI Taxonomy" id="401053"/>
    <lineage>
        <taxon>Bacteria</taxon>
        <taxon>Pseudomonadati</taxon>
        <taxon>Acidobacteriota</taxon>
        <taxon>Terriglobia</taxon>
        <taxon>Terriglobales</taxon>
        <taxon>Acidobacteriaceae</taxon>
        <taxon>Terriglobus</taxon>
    </lineage>
</organism>
<dbReference type="GO" id="GO:0009306">
    <property type="term" value="P:protein secretion"/>
    <property type="evidence" value="ECO:0007669"/>
    <property type="project" value="InterPro"/>
</dbReference>
<dbReference type="PANTHER" id="PTHR34040:SF2">
    <property type="entry name" value="FLAGELLAR BIOSYNTHETIC PROTEIN FLIQ"/>
    <property type="match status" value="1"/>
</dbReference>
<reference evidence="8 9" key="1">
    <citation type="journal article" date="2012" name="Stand. Genomic Sci.">
        <title>Complete genome sequence of Terriglobus saanensis type strain SP1PR4(T), an Acidobacteria from tundra soil.</title>
        <authorList>
            <person name="Rawat S.R."/>
            <person name="Mannisto M.K."/>
            <person name="Starovoytov V."/>
            <person name="Goodwin L."/>
            <person name="Nolan M."/>
            <person name="Hauser L."/>
            <person name="Land M."/>
            <person name="Davenport K.W."/>
            <person name="Woyke T."/>
            <person name="Haggblom M.M."/>
        </authorList>
    </citation>
    <scope>NUCLEOTIDE SEQUENCE</scope>
    <source>
        <strain evidence="9">ATCC BAA-1853 / DSM 23119 / SP1PR4</strain>
    </source>
</reference>
<dbReference type="InterPro" id="IPR002191">
    <property type="entry name" value="Bac_export_3"/>
</dbReference>
<sequence>MNPDQVAEIARHLLMEAMLLSAPVLIASCLVSVILSLLQTLTSIQDQTLTAVPRLLVVFVAGTLTMPWFLRRLVLYTVHLWTDFHRYLG</sequence>
<dbReference type="PRINTS" id="PR00952">
    <property type="entry name" value="TYPE3IMQPROT"/>
</dbReference>
<evidence type="ECO:0000256" key="7">
    <source>
        <dbReference type="SAM" id="Phobius"/>
    </source>
</evidence>
<dbReference type="Pfam" id="PF01313">
    <property type="entry name" value="Bac_export_3"/>
    <property type="match status" value="1"/>
</dbReference>
<dbReference type="RefSeq" id="WP_013568363.1">
    <property type="nucleotide sequence ID" value="NC_014963.1"/>
</dbReference>
<keyword evidence="3" id="KW-1003">Cell membrane</keyword>
<evidence type="ECO:0000256" key="2">
    <source>
        <dbReference type="ARBA" id="ARBA00006156"/>
    </source>
</evidence>
<feature type="transmembrane region" description="Helical" evidence="7">
    <location>
        <begin position="20"/>
        <end position="39"/>
    </location>
</feature>
<dbReference type="GO" id="GO:0005886">
    <property type="term" value="C:plasma membrane"/>
    <property type="evidence" value="ECO:0007669"/>
    <property type="project" value="UniProtKB-SubCell"/>
</dbReference>
<dbReference type="AlphaFoldDB" id="E8V502"/>
<dbReference type="Proteomes" id="UP000006844">
    <property type="component" value="Chromosome"/>
</dbReference>
<dbReference type="KEGG" id="tsa:AciPR4_1824"/>
<evidence type="ECO:0000256" key="1">
    <source>
        <dbReference type="ARBA" id="ARBA00004651"/>
    </source>
</evidence>
<proteinExistence type="inferred from homology"/>
<keyword evidence="9" id="KW-1185">Reference proteome</keyword>
<gene>
    <name evidence="8" type="ordered locus">AciPR4_1824</name>
</gene>
<dbReference type="PIRSF" id="PIRSF004669">
    <property type="entry name" value="FliQ"/>
    <property type="match status" value="1"/>
</dbReference>
<evidence type="ECO:0000256" key="4">
    <source>
        <dbReference type="ARBA" id="ARBA00022692"/>
    </source>
</evidence>
<keyword evidence="5 7" id="KW-1133">Transmembrane helix</keyword>
<feature type="transmembrane region" description="Helical" evidence="7">
    <location>
        <begin position="51"/>
        <end position="70"/>
    </location>
</feature>
<evidence type="ECO:0000313" key="8">
    <source>
        <dbReference type="EMBL" id="ADV82630.1"/>
    </source>
</evidence>